<evidence type="ECO:0000313" key="2">
    <source>
        <dbReference type="Proteomes" id="UP001367508"/>
    </source>
</evidence>
<accession>A0AAN9K9L0</accession>
<comment type="caution">
    <text evidence="1">The sequence shown here is derived from an EMBL/GenBank/DDBJ whole genome shotgun (WGS) entry which is preliminary data.</text>
</comment>
<evidence type="ECO:0000313" key="1">
    <source>
        <dbReference type="EMBL" id="KAK7313780.1"/>
    </source>
</evidence>
<sequence length="127" mass="14346">MSFTTPAYFGCLKAPLTQSDLERFFFIDGDRSWLLEKGRKLGANISAIQREFRHQSVDSFRSIAEEILVLPEARIVHASGGSFLMSFGTRDKAVCCLVSSVWEIAFEVTGEWPVRGINYQSVLHEKL</sequence>
<gene>
    <name evidence="1" type="ORF">VNO77_38980</name>
</gene>
<name>A0AAN9K9L0_CANGL</name>
<protein>
    <submittedName>
        <fullName evidence="1">Uncharacterized protein</fullName>
    </submittedName>
</protein>
<dbReference type="EMBL" id="JAYMYQ010000009">
    <property type="protein sequence ID" value="KAK7313780.1"/>
    <property type="molecule type" value="Genomic_DNA"/>
</dbReference>
<proteinExistence type="predicted"/>
<dbReference type="AlphaFoldDB" id="A0AAN9K9L0"/>
<keyword evidence="2" id="KW-1185">Reference proteome</keyword>
<reference evidence="1 2" key="1">
    <citation type="submission" date="2024-01" db="EMBL/GenBank/DDBJ databases">
        <title>The genomes of 5 underutilized Papilionoideae crops provide insights into root nodulation and disease resistanc.</title>
        <authorList>
            <person name="Jiang F."/>
        </authorList>
    </citation>
    <scope>NUCLEOTIDE SEQUENCE [LARGE SCALE GENOMIC DNA]</scope>
    <source>
        <strain evidence="1">LVBAO_FW01</strain>
        <tissue evidence="1">Leaves</tissue>
    </source>
</reference>
<dbReference type="Proteomes" id="UP001367508">
    <property type="component" value="Unassembled WGS sequence"/>
</dbReference>
<organism evidence="1 2">
    <name type="scientific">Canavalia gladiata</name>
    <name type="common">Sword bean</name>
    <name type="synonym">Dolichos gladiatus</name>
    <dbReference type="NCBI Taxonomy" id="3824"/>
    <lineage>
        <taxon>Eukaryota</taxon>
        <taxon>Viridiplantae</taxon>
        <taxon>Streptophyta</taxon>
        <taxon>Embryophyta</taxon>
        <taxon>Tracheophyta</taxon>
        <taxon>Spermatophyta</taxon>
        <taxon>Magnoliopsida</taxon>
        <taxon>eudicotyledons</taxon>
        <taxon>Gunneridae</taxon>
        <taxon>Pentapetalae</taxon>
        <taxon>rosids</taxon>
        <taxon>fabids</taxon>
        <taxon>Fabales</taxon>
        <taxon>Fabaceae</taxon>
        <taxon>Papilionoideae</taxon>
        <taxon>50 kb inversion clade</taxon>
        <taxon>NPAAA clade</taxon>
        <taxon>indigoferoid/millettioid clade</taxon>
        <taxon>Phaseoleae</taxon>
        <taxon>Canavalia</taxon>
    </lineage>
</organism>